<accession>A0ABY5IQP7</accession>
<dbReference type="EMBL" id="CP101751">
    <property type="protein sequence ID" value="UUC44103.1"/>
    <property type="molecule type" value="Genomic_DNA"/>
</dbReference>
<sequence>MKELILSPSEKKSKIEGFPSLKSCLADIKGFNKVLLPIVKLDGSVVNEKWEGIPFTFILQNVDVSRMDFQLEDGKYQLLAPLNLRKLEEYGESDVKREYLQTSVDKIEKVSYEQVDQYSNDGMLMQSGSFDYDPNKRVLYGYDQINGHSVLVTRTIQYYQGNDEWLDLEHYTYQYDQDGFLEMTILHQPARDITMTEKILYQNNSDGFTVSKELAPHLIPATDKDLGVMHTEIPFSAVFRENETDWNVSVNGWFVDGKKVPDFKSIQGELIQRYAFNHFYNLNSAFLQFNCKIENQREIAVKVNEKDGLPDTIAYAISCPEEKGNWPIKYIEKSDKKVVMEWKGNYTLEHLGHEIRIAKENQYGTKHFTLSGQYTLQQVVMMIQTQSYLWWYDFGQNKFSDLFMNLYNGRSVELHFIYTKTEKGIERVVQKVEIEEDITEGKLTFSKPKWLQDEETPRDPDGQKMQFVAQLDHSNMFGRLYLFYSEKHQLVSQVFQCT</sequence>
<proteinExistence type="predicted"/>
<keyword evidence="2" id="KW-1185">Reference proteome</keyword>
<reference evidence="1" key="1">
    <citation type="submission" date="2022-07" db="EMBL/GenBank/DDBJ databases">
        <title>Isolation, identification, and degradation of a PFOSA degrading strain from sewage treatment plant.</title>
        <authorList>
            <person name="Zhang L."/>
            <person name="Huo Y."/>
        </authorList>
    </citation>
    <scope>NUCLEOTIDE SEQUENCE</scope>
    <source>
        <strain evidence="1">C1</strain>
    </source>
</reference>
<dbReference type="Proteomes" id="UP001059844">
    <property type="component" value="Chromosome"/>
</dbReference>
<evidence type="ECO:0000313" key="1">
    <source>
        <dbReference type="EMBL" id="UUC44103.1"/>
    </source>
</evidence>
<protein>
    <submittedName>
        <fullName evidence="1">Uncharacterized protein</fullName>
    </submittedName>
</protein>
<gene>
    <name evidence="1" type="ORF">NOX80_10710</name>
</gene>
<name>A0ABY5IQP7_9FLAO</name>
<organism evidence="1 2">
    <name type="scientific">Flavobacterium cerinum</name>
    <dbReference type="NCBI Taxonomy" id="2502784"/>
    <lineage>
        <taxon>Bacteria</taxon>
        <taxon>Pseudomonadati</taxon>
        <taxon>Bacteroidota</taxon>
        <taxon>Flavobacteriia</taxon>
        <taxon>Flavobacteriales</taxon>
        <taxon>Flavobacteriaceae</taxon>
        <taxon>Flavobacterium</taxon>
    </lineage>
</organism>
<evidence type="ECO:0000313" key="2">
    <source>
        <dbReference type="Proteomes" id="UP001059844"/>
    </source>
</evidence>
<dbReference type="RefSeq" id="WP_256549773.1">
    <property type="nucleotide sequence ID" value="NZ_CP101751.1"/>
</dbReference>